<reference evidence="3" key="1">
    <citation type="submission" date="2023-06" db="EMBL/GenBank/DDBJ databases">
        <authorList>
            <person name="Jiang Y."/>
            <person name="Liu Q."/>
        </authorList>
    </citation>
    <scope>NUCLEOTIDE SEQUENCE</scope>
    <source>
        <strain evidence="3">CGMCC 1.12089</strain>
    </source>
</reference>
<evidence type="ECO:0000259" key="2">
    <source>
        <dbReference type="Pfam" id="PF12146"/>
    </source>
</evidence>
<dbReference type="InterPro" id="IPR029058">
    <property type="entry name" value="AB_hydrolase_fold"/>
</dbReference>
<protein>
    <submittedName>
        <fullName evidence="3">Alpha/beta fold hydrolase</fullName>
    </submittedName>
</protein>
<dbReference type="Gene3D" id="3.40.50.1820">
    <property type="entry name" value="alpha/beta hydrolase"/>
    <property type="match status" value="1"/>
</dbReference>
<comment type="caution">
    <text evidence="3">The sequence shown here is derived from an EMBL/GenBank/DDBJ whole genome shotgun (WGS) entry which is preliminary data.</text>
</comment>
<accession>A0ABT7NCV0</accession>
<dbReference type="RefSeq" id="WP_286660855.1">
    <property type="nucleotide sequence ID" value="NZ_JASZYV010000003.1"/>
</dbReference>
<dbReference type="PANTHER" id="PTHR11614">
    <property type="entry name" value="PHOSPHOLIPASE-RELATED"/>
    <property type="match status" value="1"/>
</dbReference>
<evidence type="ECO:0000313" key="4">
    <source>
        <dbReference type="Proteomes" id="UP001174908"/>
    </source>
</evidence>
<keyword evidence="4" id="KW-1185">Reference proteome</keyword>
<dbReference type="GO" id="GO:0016787">
    <property type="term" value="F:hydrolase activity"/>
    <property type="evidence" value="ECO:0007669"/>
    <property type="project" value="UniProtKB-KW"/>
</dbReference>
<dbReference type="Gene3D" id="3.10.450.50">
    <property type="match status" value="1"/>
</dbReference>
<dbReference type="InterPro" id="IPR051044">
    <property type="entry name" value="MAG_DAG_Lipase"/>
</dbReference>
<feature type="region of interest" description="Disordered" evidence="1">
    <location>
        <begin position="390"/>
        <end position="415"/>
    </location>
</feature>
<dbReference type="EMBL" id="JASZYV010000003">
    <property type="protein sequence ID" value="MDM0045742.1"/>
    <property type="molecule type" value="Genomic_DNA"/>
</dbReference>
<dbReference type="Proteomes" id="UP001174908">
    <property type="component" value="Unassembled WGS sequence"/>
</dbReference>
<dbReference type="Pfam" id="PF12146">
    <property type="entry name" value="Hydrolase_4"/>
    <property type="match status" value="1"/>
</dbReference>
<keyword evidence="3" id="KW-0378">Hydrolase</keyword>
<name>A0ABT7NCV0_9BURK</name>
<dbReference type="InterPro" id="IPR022742">
    <property type="entry name" value="Hydrolase_4"/>
</dbReference>
<dbReference type="InterPro" id="IPR032710">
    <property type="entry name" value="NTF2-like_dom_sf"/>
</dbReference>
<gene>
    <name evidence="3" type="ORF">QTH91_14725</name>
</gene>
<dbReference type="SUPFAM" id="SSF53474">
    <property type="entry name" value="alpha/beta-Hydrolases"/>
    <property type="match status" value="1"/>
</dbReference>
<evidence type="ECO:0000313" key="3">
    <source>
        <dbReference type="EMBL" id="MDM0045742.1"/>
    </source>
</evidence>
<feature type="domain" description="Serine aminopeptidase S33" evidence="2">
    <location>
        <begin position="3"/>
        <end position="242"/>
    </location>
</feature>
<evidence type="ECO:0000256" key="1">
    <source>
        <dbReference type="SAM" id="MobiDB-lite"/>
    </source>
</evidence>
<sequence>MAEAGVFLIHGLGGTQYDLGTLHKQLTSAGFITHSIVLPGHGTKPEDLIGVHAEDWLEAVCAKYDELSAQHEELHVVGMCMGALLAVEACKRQRHTKGRLIALAAPVFVDGWSVPWYRGLRYLMYRMPRLTDRWRVNEEEPYGIKNERLRAVVRAKFAKGDSFAYSWVPLACVREFDRLRRLVMKGLDSIECPALVIHAREDELTSLRSATFLFERIGAGRRTGQAQMVVLEDSYHLICVDNDKEIVARHVVDFLGASPCTAAVVREGATCSASARTLDMLERACALLQQGAFAALHQLGTADFAWYQPGRNRWSGVFRGSKGLSRLESTLAGRANFEGFGSPVFNAGVAIVRATLRLGGHESRGAIAFTVRRNRLVEARWFPDDPVRENALIGGDTPTDEAPPHARRPAALVQA</sequence>
<dbReference type="SUPFAM" id="SSF54427">
    <property type="entry name" value="NTF2-like"/>
    <property type="match status" value="1"/>
</dbReference>
<organism evidence="3 4">
    <name type="scientific">Variovorax dokdonensis</name>
    <dbReference type="NCBI Taxonomy" id="344883"/>
    <lineage>
        <taxon>Bacteria</taxon>
        <taxon>Pseudomonadati</taxon>
        <taxon>Pseudomonadota</taxon>
        <taxon>Betaproteobacteria</taxon>
        <taxon>Burkholderiales</taxon>
        <taxon>Comamonadaceae</taxon>
        <taxon>Variovorax</taxon>
    </lineage>
</organism>
<proteinExistence type="predicted"/>